<protein>
    <submittedName>
        <fullName evidence="8">NMP1A protein</fullName>
    </submittedName>
</protein>
<evidence type="ECO:0000256" key="2">
    <source>
        <dbReference type="ARBA" id="ARBA00005748"/>
    </source>
</evidence>
<evidence type="ECO:0000256" key="3">
    <source>
        <dbReference type="ARBA" id="ARBA00022692"/>
    </source>
</evidence>
<feature type="non-terminal residue" evidence="8">
    <location>
        <position position="1"/>
    </location>
</feature>
<evidence type="ECO:0000256" key="4">
    <source>
        <dbReference type="ARBA" id="ARBA00022729"/>
    </source>
</evidence>
<dbReference type="AlphaFoldDB" id="A0A7L4NHP7"/>
<comment type="similarity">
    <text evidence="2">Belongs to the NEMP family.</text>
</comment>
<accession>A0A7L4NHP7</accession>
<dbReference type="PANTHER" id="PTHR13598">
    <property type="entry name" value="AT07567P-RELATED"/>
    <property type="match status" value="1"/>
</dbReference>
<dbReference type="EMBL" id="VYZU01069087">
    <property type="protein sequence ID" value="NXY89031.1"/>
    <property type="molecule type" value="Genomic_DNA"/>
</dbReference>
<dbReference type="OrthoDB" id="509138at2759"/>
<evidence type="ECO:0000256" key="7">
    <source>
        <dbReference type="ARBA" id="ARBA00023242"/>
    </source>
</evidence>
<dbReference type="Proteomes" id="UP000586704">
    <property type="component" value="Unassembled WGS sequence"/>
</dbReference>
<gene>
    <name evidence="8" type="primary">Nemp1a</name>
    <name evidence="8" type="ORF">CEYCYA_R09951</name>
</gene>
<name>A0A7L4NHP7_9AVES</name>
<proteinExistence type="inferred from homology"/>
<feature type="non-terminal residue" evidence="8">
    <location>
        <position position="120"/>
    </location>
</feature>
<keyword evidence="5" id="KW-1133">Transmembrane helix</keyword>
<evidence type="ECO:0000313" key="9">
    <source>
        <dbReference type="Proteomes" id="UP000586704"/>
    </source>
</evidence>
<dbReference type="PANTHER" id="PTHR13598:SF2">
    <property type="entry name" value="NUCLEAR ENVELOPE INTEGRAL MEMBRANE PROTEIN 1"/>
    <property type="match status" value="1"/>
</dbReference>
<comment type="caution">
    <text evidence="8">The sequence shown here is derived from an EMBL/GenBank/DDBJ whole genome shotgun (WGS) entry which is preliminary data.</text>
</comment>
<reference evidence="8 9" key="1">
    <citation type="submission" date="2020-02" db="EMBL/GenBank/DDBJ databases">
        <title>Bird 10,000 Genomes (B10K) Project - Family phase.</title>
        <authorList>
            <person name="Zhang G."/>
        </authorList>
    </citation>
    <scope>NUCLEOTIDE SEQUENCE [LARGE SCALE GENOMIC DNA]</scope>
    <source>
        <strain evidence="8">B10K-DU-013-51</strain>
        <tissue evidence="8">Mixed tissue sample</tissue>
    </source>
</reference>
<keyword evidence="6" id="KW-0472">Membrane</keyword>
<organism evidence="8 9">
    <name type="scientific">Ceyx cyanopectus</name>
    <name type="common">Indigo-banded kingfisher</name>
    <dbReference type="NCBI Taxonomy" id="390723"/>
    <lineage>
        <taxon>Eukaryota</taxon>
        <taxon>Metazoa</taxon>
        <taxon>Chordata</taxon>
        <taxon>Craniata</taxon>
        <taxon>Vertebrata</taxon>
        <taxon>Euteleostomi</taxon>
        <taxon>Archelosauria</taxon>
        <taxon>Archosauria</taxon>
        <taxon>Dinosauria</taxon>
        <taxon>Saurischia</taxon>
        <taxon>Theropoda</taxon>
        <taxon>Coelurosauria</taxon>
        <taxon>Aves</taxon>
        <taxon>Neognathae</taxon>
        <taxon>Neoaves</taxon>
        <taxon>Telluraves</taxon>
        <taxon>Coraciimorphae</taxon>
        <taxon>Coraciiformes</taxon>
        <taxon>Alcedinidae</taxon>
        <taxon>Ceyx</taxon>
    </lineage>
</organism>
<dbReference type="Pfam" id="PF10225">
    <property type="entry name" value="NEMP"/>
    <property type="match status" value="1"/>
</dbReference>
<evidence type="ECO:0000256" key="1">
    <source>
        <dbReference type="ARBA" id="ARBA00004575"/>
    </source>
</evidence>
<evidence type="ECO:0000313" key="8">
    <source>
        <dbReference type="EMBL" id="NXY89031.1"/>
    </source>
</evidence>
<keyword evidence="4" id="KW-0732">Signal</keyword>
<keyword evidence="9" id="KW-1185">Reference proteome</keyword>
<dbReference type="InterPro" id="IPR019358">
    <property type="entry name" value="NEMP_fam"/>
</dbReference>
<evidence type="ECO:0000256" key="6">
    <source>
        <dbReference type="ARBA" id="ARBA00023136"/>
    </source>
</evidence>
<sequence length="120" mass="13976">TWCHCTGRRVRSVRLGPSPPRLLTEEEFRLQGEVETRKALEELRSYCRSPDFSAWAAVSRIQDPKRFADFVGGALHVTPREVFVHEQQYGLGGSFLEDQLFEDEEEENFSESNYRNFFLS</sequence>
<evidence type="ECO:0000256" key="5">
    <source>
        <dbReference type="ARBA" id="ARBA00022989"/>
    </source>
</evidence>
<dbReference type="GO" id="GO:0005637">
    <property type="term" value="C:nuclear inner membrane"/>
    <property type="evidence" value="ECO:0007669"/>
    <property type="project" value="UniProtKB-SubCell"/>
</dbReference>
<comment type="subcellular location">
    <subcellularLocation>
        <location evidence="1">Nucleus inner membrane</location>
        <topology evidence="1">Multi-pass membrane protein</topology>
        <orientation evidence="1">Nucleoplasmic side</orientation>
    </subcellularLocation>
</comment>
<keyword evidence="3" id="KW-0812">Transmembrane</keyword>
<keyword evidence="7" id="KW-0539">Nucleus</keyword>